<dbReference type="InterPro" id="IPR008971">
    <property type="entry name" value="HSP40/DnaJ_pept-bd"/>
</dbReference>
<dbReference type="GO" id="GO:0051082">
    <property type="term" value="F:unfolded protein binding"/>
    <property type="evidence" value="ECO:0007669"/>
    <property type="project" value="InterPro"/>
</dbReference>
<name>A0A2Z6PKQ4_TRISU</name>
<protein>
    <recommendedName>
        <fullName evidence="1">Chaperone DnaJ C-terminal domain-containing protein</fullName>
    </recommendedName>
</protein>
<organism evidence="2 3">
    <name type="scientific">Trifolium subterraneum</name>
    <name type="common">Subterranean clover</name>
    <dbReference type="NCBI Taxonomy" id="3900"/>
    <lineage>
        <taxon>Eukaryota</taxon>
        <taxon>Viridiplantae</taxon>
        <taxon>Streptophyta</taxon>
        <taxon>Embryophyta</taxon>
        <taxon>Tracheophyta</taxon>
        <taxon>Spermatophyta</taxon>
        <taxon>Magnoliopsida</taxon>
        <taxon>eudicotyledons</taxon>
        <taxon>Gunneridae</taxon>
        <taxon>Pentapetalae</taxon>
        <taxon>rosids</taxon>
        <taxon>fabids</taxon>
        <taxon>Fabales</taxon>
        <taxon>Fabaceae</taxon>
        <taxon>Papilionoideae</taxon>
        <taxon>50 kb inversion clade</taxon>
        <taxon>NPAAA clade</taxon>
        <taxon>Hologalegina</taxon>
        <taxon>IRL clade</taxon>
        <taxon>Trifolieae</taxon>
        <taxon>Trifolium</taxon>
    </lineage>
</organism>
<evidence type="ECO:0000313" key="2">
    <source>
        <dbReference type="EMBL" id="GAU51385.1"/>
    </source>
</evidence>
<sequence>METLVETIEGFRDLKIPSGIQHGHSVKLSRLGVPDMNKPSIRGDHYFVVNVLIPKDISCK</sequence>
<keyword evidence="3" id="KW-1185">Reference proteome</keyword>
<dbReference type="OrthoDB" id="10256793at2759"/>
<proteinExistence type="predicted"/>
<accession>A0A2Z6PKQ4</accession>
<dbReference type="Pfam" id="PF01556">
    <property type="entry name" value="DnaJ_C"/>
    <property type="match status" value="1"/>
</dbReference>
<dbReference type="PANTHER" id="PTHR43096:SF26">
    <property type="entry name" value="CR-TYPE DOMAIN-CONTAINING PROTEIN"/>
    <property type="match status" value="1"/>
</dbReference>
<dbReference type="AlphaFoldDB" id="A0A2Z6PKQ4"/>
<evidence type="ECO:0000313" key="3">
    <source>
        <dbReference type="Proteomes" id="UP000242715"/>
    </source>
</evidence>
<dbReference type="GO" id="GO:0009535">
    <property type="term" value="C:chloroplast thylakoid membrane"/>
    <property type="evidence" value="ECO:0007669"/>
    <property type="project" value="TreeGrafter"/>
</dbReference>
<dbReference type="InterPro" id="IPR002939">
    <property type="entry name" value="DnaJ_C"/>
</dbReference>
<dbReference type="Gene3D" id="2.60.260.20">
    <property type="entry name" value="Urease metallochaperone UreE, N-terminal domain"/>
    <property type="match status" value="1"/>
</dbReference>
<dbReference type="EMBL" id="DF975106">
    <property type="protein sequence ID" value="GAU51385.1"/>
    <property type="molecule type" value="Genomic_DNA"/>
</dbReference>
<reference evidence="3" key="1">
    <citation type="journal article" date="2017" name="Front. Plant Sci.">
        <title>Climate Clever Clovers: New Paradigm to Reduce the Environmental Footprint of Ruminants by Breeding Low Methanogenic Forages Utilizing Haplotype Variation.</title>
        <authorList>
            <person name="Kaur P."/>
            <person name="Appels R."/>
            <person name="Bayer P.E."/>
            <person name="Keeble-Gagnere G."/>
            <person name="Wang J."/>
            <person name="Hirakawa H."/>
            <person name="Shirasawa K."/>
            <person name="Vercoe P."/>
            <person name="Stefanova K."/>
            <person name="Durmic Z."/>
            <person name="Nichols P."/>
            <person name="Revell C."/>
            <person name="Isobe S.N."/>
            <person name="Edwards D."/>
            <person name="Erskine W."/>
        </authorList>
    </citation>
    <scope>NUCLEOTIDE SEQUENCE [LARGE SCALE GENOMIC DNA]</scope>
    <source>
        <strain evidence="3">cv. Daliak</strain>
    </source>
</reference>
<gene>
    <name evidence="2" type="ORF">TSUD_299500</name>
</gene>
<dbReference type="SUPFAM" id="SSF49493">
    <property type="entry name" value="HSP40/DnaJ peptide-binding domain"/>
    <property type="match status" value="1"/>
</dbReference>
<feature type="domain" description="Chaperone DnaJ C-terminal" evidence="1">
    <location>
        <begin position="4"/>
        <end position="54"/>
    </location>
</feature>
<dbReference type="GO" id="GO:0042026">
    <property type="term" value="P:protein refolding"/>
    <property type="evidence" value="ECO:0007669"/>
    <property type="project" value="TreeGrafter"/>
</dbReference>
<dbReference type="Proteomes" id="UP000242715">
    <property type="component" value="Unassembled WGS sequence"/>
</dbReference>
<dbReference type="PANTHER" id="PTHR43096">
    <property type="entry name" value="DNAJ HOMOLOG 1, MITOCHONDRIAL-RELATED"/>
    <property type="match status" value="1"/>
</dbReference>
<evidence type="ECO:0000259" key="1">
    <source>
        <dbReference type="Pfam" id="PF01556"/>
    </source>
</evidence>